<dbReference type="EMBL" id="LSOG01000049">
    <property type="protein sequence ID" value="OEH47444.1"/>
    <property type="molecule type" value="Genomic_DNA"/>
</dbReference>
<dbReference type="PIRSF" id="PIRSF021573">
    <property type="entry name" value="UCP021573"/>
    <property type="match status" value="1"/>
</dbReference>
<dbReference type="RefSeq" id="WP_058519060.1">
    <property type="nucleotide sequence ID" value="NZ_CAAAIE010000001.1"/>
</dbReference>
<protein>
    <submittedName>
        <fullName evidence="1">Uncharacterized protein</fullName>
    </submittedName>
</protein>
<reference evidence="1 2" key="1">
    <citation type="submission" date="2016-02" db="EMBL/GenBank/DDBJ databases">
        <title>Secondary metabolites in Legionella.</title>
        <authorList>
            <person name="Tobias N.J."/>
            <person name="Bode H.B."/>
        </authorList>
    </citation>
    <scope>NUCLEOTIDE SEQUENCE [LARGE SCALE GENOMIC DNA]</scope>
    <source>
        <strain evidence="1 2">DSM 19216</strain>
    </source>
</reference>
<organism evidence="1 2">
    <name type="scientific">Legionella parisiensis</name>
    <dbReference type="NCBI Taxonomy" id="45071"/>
    <lineage>
        <taxon>Bacteria</taxon>
        <taxon>Pseudomonadati</taxon>
        <taxon>Pseudomonadota</taxon>
        <taxon>Gammaproteobacteria</taxon>
        <taxon>Legionellales</taxon>
        <taxon>Legionellaceae</taxon>
        <taxon>Legionella</taxon>
    </lineage>
</organism>
<dbReference type="AlphaFoldDB" id="A0A1E5JSE5"/>
<dbReference type="STRING" id="45071.Lpar_3500"/>
<comment type="caution">
    <text evidence="1">The sequence shown here is derived from an EMBL/GenBank/DDBJ whole genome shotgun (WGS) entry which is preliminary data.</text>
</comment>
<name>A0A1E5JSE5_9GAMM</name>
<dbReference type="InterPro" id="IPR016792">
    <property type="entry name" value="UCP021573"/>
</dbReference>
<evidence type="ECO:0000313" key="1">
    <source>
        <dbReference type="EMBL" id="OEH47444.1"/>
    </source>
</evidence>
<keyword evidence="2" id="KW-1185">Reference proteome</keyword>
<sequence>MHWSRSYTSTFIAILVVLLIFPTFSVAAQKSNLRGVRYCEIIFSKKISDYAVYNTIGLNNCPQNIWAKITAKDVKKETGSAHVHLNGPRYWTIDGMQNSELVSSNIKTFNGLAMREAGVLHIRLKDLLLVSPYKPRDVARKTTWVYDAGKPVYELIDPKGNVFVMQSYSVQKEPQTEQSLTHLGSNLKLPAQWQFKTGILKKAGTVQAIDNMAVVIQDDFLNTYQKATHDLLADKESP</sequence>
<evidence type="ECO:0000313" key="2">
    <source>
        <dbReference type="Proteomes" id="UP000095229"/>
    </source>
</evidence>
<proteinExistence type="predicted"/>
<dbReference type="Proteomes" id="UP000095229">
    <property type="component" value="Unassembled WGS sequence"/>
</dbReference>
<dbReference type="OrthoDB" id="9780765at2"/>
<accession>A0A1E5JSE5</accession>
<dbReference type="PATRIC" id="fig|45071.6.peg.3765"/>
<gene>
    <name evidence="1" type="ORF">lpari_01612</name>
</gene>